<sequence>MSSGGVAKGLPQVVRVNRELLAACMTCPLCHKLLRDATTISECLHTFEKLRPDHTLQDVRVKIFPYKRRKINAPEVLPSITLPVRRKERSLSSLVVNTPRIGTQACLTGRRTKAVARRASVLRGLSPVIDEPVKKDADNSEHFSENSSSPETLSKMPHSRRQNSSNTETNNSTPSSGTENGRESFVDKCELWRPLNCLVEAANRTKGIKASPQGPDIKVEQENGLSGETCVHKTKVRDHPSKSKFQDDESKGIPSCPVAVKSRKVHGMLRKRKEVGHSAQAIVDASDVASGRRFSPIWLSLVSSVDHIVPYFGFSCQAVCKAYWEGNIPVTFLQKYLVQKLNLASEAEVEISCRGQPINPTLSVHDLTEQWLQRGSSERVQALVGTPAKEFVMVLTYSKKPAYGTSFL</sequence>
<dbReference type="Proteomes" id="UP000636800">
    <property type="component" value="Chromosome 5"/>
</dbReference>
<dbReference type="OrthoDB" id="185373at2759"/>
<dbReference type="InterPro" id="IPR044807">
    <property type="entry name" value="DRIP1-like"/>
</dbReference>
<dbReference type="AlphaFoldDB" id="A0A835R3Q9"/>
<dbReference type="PANTHER" id="PTHR46293:SF1">
    <property type="entry name" value="OS03G0632800 PROTEIN"/>
    <property type="match status" value="1"/>
</dbReference>
<feature type="compositionally biased region" description="Low complexity" evidence="1">
    <location>
        <begin position="163"/>
        <end position="179"/>
    </location>
</feature>
<gene>
    <name evidence="2" type="ORF">HPP92_010246</name>
</gene>
<reference evidence="2 3" key="1">
    <citation type="journal article" date="2020" name="Nat. Food">
        <title>A phased Vanilla planifolia genome enables genetic improvement of flavour and production.</title>
        <authorList>
            <person name="Hasing T."/>
            <person name="Tang H."/>
            <person name="Brym M."/>
            <person name="Khazi F."/>
            <person name="Huang T."/>
            <person name="Chambers A.H."/>
        </authorList>
    </citation>
    <scope>NUCLEOTIDE SEQUENCE [LARGE SCALE GENOMIC DNA]</scope>
    <source>
        <tissue evidence="2">Leaf</tissue>
    </source>
</reference>
<accession>A0A835R3Q9</accession>
<dbReference type="PANTHER" id="PTHR46293">
    <property type="entry name" value="E3 UBIQUITIN PROTEIN LIGASE DRIP1"/>
    <property type="match status" value="1"/>
</dbReference>
<name>A0A835R3Q9_VANPL</name>
<feature type="compositionally biased region" description="Basic and acidic residues" evidence="1">
    <location>
        <begin position="132"/>
        <end position="144"/>
    </location>
</feature>
<organism evidence="2 3">
    <name type="scientific">Vanilla planifolia</name>
    <name type="common">Vanilla</name>
    <dbReference type="NCBI Taxonomy" id="51239"/>
    <lineage>
        <taxon>Eukaryota</taxon>
        <taxon>Viridiplantae</taxon>
        <taxon>Streptophyta</taxon>
        <taxon>Embryophyta</taxon>
        <taxon>Tracheophyta</taxon>
        <taxon>Spermatophyta</taxon>
        <taxon>Magnoliopsida</taxon>
        <taxon>Liliopsida</taxon>
        <taxon>Asparagales</taxon>
        <taxon>Orchidaceae</taxon>
        <taxon>Vanilloideae</taxon>
        <taxon>Vanilleae</taxon>
        <taxon>Vanilla</taxon>
    </lineage>
</organism>
<dbReference type="GO" id="GO:0004842">
    <property type="term" value="F:ubiquitin-protein transferase activity"/>
    <property type="evidence" value="ECO:0007669"/>
    <property type="project" value="InterPro"/>
</dbReference>
<comment type="caution">
    <text evidence="2">The sequence shown here is derived from an EMBL/GenBank/DDBJ whole genome shotgun (WGS) entry which is preliminary data.</text>
</comment>
<evidence type="ECO:0000313" key="2">
    <source>
        <dbReference type="EMBL" id="KAG0479388.1"/>
    </source>
</evidence>
<feature type="region of interest" description="Disordered" evidence="1">
    <location>
        <begin position="132"/>
        <end position="184"/>
    </location>
</feature>
<evidence type="ECO:0000256" key="1">
    <source>
        <dbReference type="SAM" id="MobiDB-lite"/>
    </source>
</evidence>
<dbReference type="EMBL" id="JADCNL010000005">
    <property type="protein sequence ID" value="KAG0479388.1"/>
    <property type="molecule type" value="Genomic_DNA"/>
</dbReference>
<evidence type="ECO:0000313" key="3">
    <source>
        <dbReference type="Proteomes" id="UP000636800"/>
    </source>
</evidence>
<protein>
    <submittedName>
        <fullName evidence="2">Uncharacterized protein</fullName>
    </submittedName>
</protein>
<keyword evidence="3" id="KW-1185">Reference proteome</keyword>
<proteinExistence type="predicted"/>